<dbReference type="InterPro" id="IPR013105">
    <property type="entry name" value="TPR_2"/>
</dbReference>
<feature type="domain" description="HTH araC/xylS-type" evidence="8">
    <location>
        <begin position="10"/>
        <end position="109"/>
    </location>
</feature>
<evidence type="ECO:0000313" key="10">
    <source>
        <dbReference type="Proteomes" id="UP001164653"/>
    </source>
</evidence>
<dbReference type="PROSITE" id="PS50005">
    <property type="entry name" value="TPR"/>
    <property type="match status" value="2"/>
</dbReference>
<dbReference type="InterPro" id="IPR018060">
    <property type="entry name" value="HTH_AraC"/>
</dbReference>
<dbReference type="Pfam" id="PF07719">
    <property type="entry name" value="TPR_2"/>
    <property type="match status" value="1"/>
</dbReference>
<dbReference type="PANTHER" id="PTHR43280:SF2">
    <property type="entry name" value="HTH-TYPE TRANSCRIPTIONAL REGULATOR EXSA"/>
    <property type="match status" value="1"/>
</dbReference>
<sequence>MKSSEKVLLDKFNEVIESNFHNSDFGIDEICLELGTSRSQLYRYIKEQTQLSTSLYIRQRKLLKAQELLESSDMKTAEIAYLLSIDSPQNFSKYFAQEFGLTPTAYRKKTIEEKGLSDSKPVVMEEIFSAAKTGTGNHTFIVAPVNVKPNDTFAGRKYLYLVIGLILFMAWAAYFWKPLGEKGNRLAGVPAFSGNSIAIMPFKNLGKPETVYFSDGIMDQIHGSLSLLNKLKVISTTSSGKYRNSPKLIPQIARELDVNYILEGSVLQANQKLRINVELVRANDDRTVWTKSYDGGTKDVFSFLSNVAKEVALELDQKLSNTAEEKLRKVPTNNPEAYRAYLQGCQLIVIRKKEYLEESIVKLNRAIKLDPEFAAAYASLGHAYHLMAENGFMEETESFKMTEQNSLTAIRLDAENGLAYANLANIYRLQNKWEQAKTAYEIALKYSPNDAQINYWFSLLLRSTGNMEEAIRYSSKAVALDPLHHVIFGGNITNHVYGGELDRAEELVNDGKVLFKDSWVYYWVKGIYFAAMKDYKQALASYAKANQLNPGIKSIQYQTVFCQAMNGQINEANAYLSQLPNLPANYVSRAVIYAGLKDKKQSLYYLQKAADADILPTDIKVSLFLASLRNEQQYKTILAKFGL</sequence>
<name>A0A9E8N9T8_9BACT</name>
<dbReference type="SUPFAM" id="SSF48452">
    <property type="entry name" value="TPR-like"/>
    <property type="match status" value="2"/>
</dbReference>
<keyword evidence="7" id="KW-1133">Transmembrane helix</keyword>
<dbReference type="PROSITE" id="PS01124">
    <property type="entry name" value="HTH_ARAC_FAMILY_2"/>
    <property type="match status" value="1"/>
</dbReference>
<dbReference type="InterPro" id="IPR011990">
    <property type="entry name" value="TPR-like_helical_dom_sf"/>
</dbReference>
<dbReference type="GO" id="GO:0003700">
    <property type="term" value="F:DNA-binding transcription factor activity"/>
    <property type="evidence" value="ECO:0007669"/>
    <property type="project" value="InterPro"/>
</dbReference>
<evidence type="ECO:0000313" key="9">
    <source>
        <dbReference type="EMBL" id="WAC12634.1"/>
    </source>
</evidence>
<dbReference type="SMART" id="SM00028">
    <property type="entry name" value="TPR"/>
    <property type="match status" value="4"/>
</dbReference>
<dbReference type="Gene3D" id="1.10.10.60">
    <property type="entry name" value="Homeodomain-like"/>
    <property type="match status" value="1"/>
</dbReference>
<keyword evidence="1" id="KW-0677">Repeat</keyword>
<dbReference type="InterPro" id="IPR019734">
    <property type="entry name" value="TPR_rpt"/>
</dbReference>
<dbReference type="AlphaFoldDB" id="A0A9E8N9T8"/>
<keyword evidence="7" id="KW-0472">Membrane</keyword>
<keyword evidence="7" id="KW-0812">Transmembrane</keyword>
<dbReference type="GO" id="GO:0043565">
    <property type="term" value="F:sequence-specific DNA binding"/>
    <property type="evidence" value="ECO:0007669"/>
    <property type="project" value="InterPro"/>
</dbReference>
<dbReference type="SUPFAM" id="SSF46689">
    <property type="entry name" value="Homeodomain-like"/>
    <property type="match status" value="1"/>
</dbReference>
<dbReference type="PANTHER" id="PTHR43280">
    <property type="entry name" value="ARAC-FAMILY TRANSCRIPTIONAL REGULATOR"/>
    <property type="match status" value="1"/>
</dbReference>
<dbReference type="InterPro" id="IPR009057">
    <property type="entry name" value="Homeodomain-like_sf"/>
</dbReference>
<dbReference type="EMBL" id="CP112998">
    <property type="protein sequence ID" value="WAC12634.1"/>
    <property type="molecule type" value="Genomic_DNA"/>
</dbReference>
<dbReference type="Pfam" id="PF13181">
    <property type="entry name" value="TPR_8"/>
    <property type="match status" value="1"/>
</dbReference>
<keyword evidence="4" id="KW-0238">DNA-binding</keyword>
<organism evidence="9 10">
    <name type="scientific">Dyadobacter pollutisoli</name>
    <dbReference type="NCBI Taxonomy" id="2910158"/>
    <lineage>
        <taxon>Bacteria</taxon>
        <taxon>Pseudomonadati</taxon>
        <taxon>Bacteroidota</taxon>
        <taxon>Cytophagia</taxon>
        <taxon>Cytophagales</taxon>
        <taxon>Spirosomataceae</taxon>
        <taxon>Dyadobacter</taxon>
    </lineage>
</organism>
<evidence type="ECO:0000259" key="8">
    <source>
        <dbReference type="PROSITE" id="PS01124"/>
    </source>
</evidence>
<feature type="transmembrane region" description="Helical" evidence="7">
    <location>
        <begin position="158"/>
        <end position="176"/>
    </location>
</feature>
<evidence type="ECO:0000256" key="1">
    <source>
        <dbReference type="ARBA" id="ARBA00022737"/>
    </source>
</evidence>
<evidence type="ECO:0000256" key="5">
    <source>
        <dbReference type="ARBA" id="ARBA00023163"/>
    </source>
</evidence>
<accession>A0A9E8N9T8</accession>
<keyword evidence="2 6" id="KW-0802">TPR repeat</keyword>
<gene>
    <name evidence="9" type="ORF">ON006_01455</name>
</gene>
<dbReference type="Gene3D" id="1.25.40.10">
    <property type="entry name" value="Tetratricopeptide repeat domain"/>
    <property type="match status" value="3"/>
</dbReference>
<dbReference type="SMART" id="SM00342">
    <property type="entry name" value="HTH_ARAC"/>
    <property type="match status" value="1"/>
</dbReference>
<dbReference type="Pfam" id="PF12833">
    <property type="entry name" value="HTH_18"/>
    <property type="match status" value="1"/>
</dbReference>
<dbReference type="KEGG" id="dpf:ON006_01455"/>
<evidence type="ECO:0000256" key="6">
    <source>
        <dbReference type="PROSITE-ProRule" id="PRU00339"/>
    </source>
</evidence>
<keyword evidence="5" id="KW-0804">Transcription</keyword>
<keyword evidence="3" id="KW-0805">Transcription regulation</keyword>
<evidence type="ECO:0000256" key="3">
    <source>
        <dbReference type="ARBA" id="ARBA00023015"/>
    </source>
</evidence>
<evidence type="ECO:0000256" key="2">
    <source>
        <dbReference type="ARBA" id="ARBA00022803"/>
    </source>
</evidence>
<dbReference type="Proteomes" id="UP001164653">
    <property type="component" value="Chromosome"/>
</dbReference>
<protein>
    <submittedName>
        <fullName evidence="9">Helix-turn-helix domain-containing protein</fullName>
    </submittedName>
</protein>
<keyword evidence="10" id="KW-1185">Reference proteome</keyword>
<dbReference type="RefSeq" id="WP_244823334.1">
    <property type="nucleotide sequence ID" value="NZ_CP112998.1"/>
</dbReference>
<evidence type="ECO:0000256" key="7">
    <source>
        <dbReference type="SAM" id="Phobius"/>
    </source>
</evidence>
<feature type="repeat" description="TPR" evidence="6">
    <location>
        <begin position="451"/>
        <end position="484"/>
    </location>
</feature>
<proteinExistence type="predicted"/>
<reference evidence="9" key="1">
    <citation type="submission" date="2022-11" db="EMBL/GenBank/DDBJ databases">
        <title>Dyadobacter pollutisoli sp. nov., isolated from plastic dumped soil.</title>
        <authorList>
            <person name="Kim J.M."/>
            <person name="Kim K.R."/>
            <person name="Lee J.K."/>
            <person name="Hao L."/>
            <person name="Jeon C.O."/>
        </authorList>
    </citation>
    <scope>NUCLEOTIDE SEQUENCE</scope>
    <source>
        <strain evidence="9">U1</strain>
    </source>
</reference>
<feature type="repeat" description="TPR" evidence="6">
    <location>
        <begin position="417"/>
        <end position="450"/>
    </location>
</feature>
<dbReference type="Pfam" id="PF13414">
    <property type="entry name" value="TPR_11"/>
    <property type="match status" value="1"/>
</dbReference>
<evidence type="ECO:0000256" key="4">
    <source>
        <dbReference type="ARBA" id="ARBA00023125"/>
    </source>
</evidence>